<keyword evidence="13" id="KW-1185">Reference proteome</keyword>
<dbReference type="GO" id="GO:0003755">
    <property type="term" value="F:peptidyl-prolyl cis-trans isomerase activity"/>
    <property type="evidence" value="ECO:0007669"/>
    <property type="project" value="UniProtKB-KW"/>
</dbReference>
<dbReference type="Pfam" id="PF13616">
    <property type="entry name" value="Rotamase_3"/>
    <property type="match status" value="1"/>
</dbReference>
<feature type="compositionally biased region" description="Low complexity" evidence="9">
    <location>
        <begin position="290"/>
        <end position="306"/>
    </location>
</feature>
<dbReference type="AlphaFoldDB" id="A0A8J6YLQ1"/>
<name>A0A8J6YLQ1_9PROT</name>
<feature type="chain" id="PRO_5035212514" description="Parvulin-like PPIase" evidence="10">
    <location>
        <begin position="29"/>
        <end position="306"/>
    </location>
</feature>
<evidence type="ECO:0000256" key="6">
    <source>
        <dbReference type="ARBA" id="ARBA00030642"/>
    </source>
</evidence>
<evidence type="ECO:0000256" key="4">
    <source>
        <dbReference type="ARBA" id="ARBA00018370"/>
    </source>
</evidence>
<sequence>MSLSRFRRLALAGAALLPLSLAAGGALAQAPADPVVARINGTDLHLSVIQARFDNLKASQPQMAALPLSVVYEQILEGVVDAKLLTEAGRKAGLDKDPEVQKDLATLLDQLVGNAWVAKVLHDRITDQDIQKRYDELKASFKPEKEVHARHILVDTEEAAKKLIERLKKGEDFAKLANENTQDPGGRQNGGDLGFFSAERMVPEFSQAAFAMKKGEVSPKPVKSSFGWHVIKVEEFRDSQFPPLDAVREQIRAMLAQQVIDQELTRLKKEAKVEMFDMDGKPLKADEDAAAAPAPAAAPAETGKKK</sequence>
<dbReference type="SUPFAM" id="SSF109998">
    <property type="entry name" value="Triger factor/SurA peptide-binding domain-like"/>
    <property type="match status" value="1"/>
</dbReference>
<comment type="catalytic activity">
    <reaction evidence="1">
        <text>[protein]-peptidylproline (omega=180) = [protein]-peptidylproline (omega=0)</text>
        <dbReference type="Rhea" id="RHEA:16237"/>
        <dbReference type="Rhea" id="RHEA-COMP:10747"/>
        <dbReference type="Rhea" id="RHEA-COMP:10748"/>
        <dbReference type="ChEBI" id="CHEBI:83833"/>
        <dbReference type="ChEBI" id="CHEBI:83834"/>
        <dbReference type="EC" id="5.2.1.8"/>
    </reaction>
</comment>
<evidence type="ECO:0000256" key="1">
    <source>
        <dbReference type="ARBA" id="ARBA00000971"/>
    </source>
</evidence>
<gene>
    <name evidence="12" type="ORF">IHV25_00215</name>
</gene>
<comment type="similarity">
    <text evidence="2">Belongs to the PpiC/parvulin rotamase family.</text>
</comment>
<evidence type="ECO:0000313" key="12">
    <source>
        <dbReference type="EMBL" id="MBE1236084.1"/>
    </source>
</evidence>
<organism evidence="12 13">
    <name type="scientific">Phaeovibrio sulfidiphilus</name>
    <dbReference type="NCBI Taxonomy" id="1220600"/>
    <lineage>
        <taxon>Bacteria</taxon>
        <taxon>Pseudomonadati</taxon>
        <taxon>Pseudomonadota</taxon>
        <taxon>Alphaproteobacteria</taxon>
        <taxon>Rhodospirillales</taxon>
        <taxon>Rhodospirillaceae</taxon>
        <taxon>Phaeovibrio</taxon>
    </lineage>
</organism>
<evidence type="ECO:0000313" key="13">
    <source>
        <dbReference type="Proteomes" id="UP000631034"/>
    </source>
</evidence>
<reference evidence="12" key="1">
    <citation type="submission" date="2020-10" db="EMBL/GenBank/DDBJ databases">
        <title>Genome sequence of the unusual species of purple photosynthetic bacteria, Phaeovibrio sulfidiphilus DSM 23193, type strain.</title>
        <authorList>
            <person name="Kyndt J.A."/>
            <person name="Meyer T.E."/>
        </authorList>
    </citation>
    <scope>NUCLEOTIDE SEQUENCE</scope>
    <source>
        <strain evidence="12">DSM 23193</strain>
    </source>
</reference>
<proteinExistence type="inferred from homology"/>
<accession>A0A8J6YLQ1</accession>
<dbReference type="PANTHER" id="PTHR47245:SF2">
    <property type="entry name" value="PEPTIDYL-PROLYL CIS-TRANS ISOMERASE HP_0175-RELATED"/>
    <property type="match status" value="1"/>
</dbReference>
<feature type="region of interest" description="Disordered" evidence="9">
    <location>
        <begin position="284"/>
        <end position="306"/>
    </location>
</feature>
<evidence type="ECO:0000256" key="2">
    <source>
        <dbReference type="ARBA" id="ARBA00007656"/>
    </source>
</evidence>
<evidence type="ECO:0000256" key="3">
    <source>
        <dbReference type="ARBA" id="ARBA00013194"/>
    </source>
</evidence>
<dbReference type="Gene3D" id="3.10.50.40">
    <property type="match status" value="1"/>
</dbReference>
<feature type="signal peptide" evidence="10">
    <location>
        <begin position="1"/>
        <end position="28"/>
    </location>
</feature>
<dbReference type="InterPro" id="IPR000297">
    <property type="entry name" value="PPIase_PpiC"/>
</dbReference>
<protein>
    <recommendedName>
        <fullName evidence="4">Parvulin-like PPIase</fullName>
        <ecNumber evidence="3">5.2.1.8</ecNumber>
    </recommendedName>
    <alternativeName>
        <fullName evidence="6">Peptidyl-prolyl cis-trans isomerase plp</fullName>
    </alternativeName>
    <alternativeName>
        <fullName evidence="7">Rotamase plp</fullName>
    </alternativeName>
</protein>
<dbReference type="RefSeq" id="WP_192532970.1">
    <property type="nucleotide sequence ID" value="NZ_JACZHT010000001.1"/>
</dbReference>
<dbReference type="InterPro" id="IPR046357">
    <property type="entry name" value="PPIase_dom_sf"/>
</dbReference>
<evidence type="ECO:0000256" key="7">
    <source>
        <dbReference type="ARBA" id="ARBA00031484"/>
    </source>
</evidence>
<evidence type="ECO:0000259" key="11">
    <source>
        <dbReference type="PROSITE" id="PS50198"/>
    </source>
</evidence>
<feature type="domain" description="PpiC" evidence="11">
    <location>
        <begin position="144"/>
        <end position="235"/>
    </location>
</feature>
<dbReference type="EC" id="5.2.1.8" evidence="3"/>
<keyword evidence="10" id="KW-0732">Signal</keyword>
<dbReference type="InterPro" id="IPR006311">
    <property type="entry name" value="TAT_signal"/>
</dbReference>
<dbReference type="PROSITE" id="PS50198">
    <property type="entry name" value="PPIC_PPIASE_2"/>
    <property type="match status" value="1"/>
</dbReference>
<dbReference type="InterPro" id="IPR050245">
    <property type="entry name" value="PrsA_foldase"/>
</dbReference>
<dbReference type="PROSITE" id="PS51318">
    <property type="entry name" value="TAT"/>
    <property type="match status" value="1"/>
</dbReference>
<evidence type="ECO:0000256" key="8">
    <source>
        <dbReference type="PROSITE-ProRule" id="PRU00278"/>
    </source>
</evidence>
<dbReference type="InterPro" id="IPR027304">
    <property type="entry name" value="Trigger_fact/SurA_dom_sf"/>
</dbReference>
<keyword evidence="8 12" id="KW-0413">Isomerase</keyword>
<comment type="caution">
    <text evidence="12">The sequence shown here is derived from an EMBL/GenBank/DDBJ whole genome shotgun (WGS) entry which is preliminary data.</text>
</comment>
<dbReference type="EMBL" id="JACZHT010000001">
    <property type="protein sequence ID" value="MBE1236084.1"/>
    <property type="molecule type" value="Genomic_DNA"/>
</dbReference>
<dbReference type="SUPFAM" id="SSF54534">
    <property type="entry name" value="FKBP-like"/>
    <property type="match status" value="1"/>
</dbReference>
<dbReference type="Proteomes" id="UP000631034">
    <property type="component" value="Unassembled WGS sequence"/>
</dbReference>
<keyword evidence="5 8" id="KW-0697">Rotamase</keyword>
<evidence type="ECO:0000256" key="10">
    <source>
        <dbReference type="SAM" id="SignalP"/>
    </source>
</evidence>
<dbReference type="PANTHER" id="PTHR47245">
    <property type="entry name" value="PEPTIDYLPROLYL ISOMERASE"/>
    <property type="match status" value="1"/>
</dbReference>
<evidence type="ECO:0000256" key="5">
    <source>
        <dbReference type="ARBA" id="ARBA00023110"/>
    </source>
</evidence>
<evidence type="ECO:0000256" key="9">
    <source>
        <dbReference type="SAM" id="MobiDB-lite"/>
    </source>
</evidence>